<evidence type="ECO:0008006" key="4">
    <source>
        <dbReference type="Google" id="ProtNLM"/>
    </source>
</evidence>
<keyword evidence="3" id="KW-1185">Reference proteome</keyword>
<proteinExistence type="predicted"/>
<accession>A0A177C8J5</accession>
<name>A0A177C8J5_9PLEO</name>
<dbReference type="GeneID" id="28771453"/>
<dbReference type="AlphaFoldDB" id="A0A177C8J5"/>
<evidence type="ECO:0000256" key="1">
    <source>
        <dbReference type="SAM" id="MobiDB-lite"/>
    </source>
</evidence>
<protein>
    <recommendedName>
        <fullName evidence="4">TPR-like protein</fullName>
    </recommendedName>
</protein>
<dbReference type="InterPro" id="IPR011990">
    <property type="entry name" value="TPR-like_helical_dom_sf"/>
</dbReference>
<dbReference type="Proteomes" id="UP000077069">
    <property type="component" value="Unassembled WGS sequence"/>
</dbReference>
<reference evidence="2 3" key="1">
    <citation type="submission" date="2016-05" db="EMBL/GenBank/DDBJ databases">
        <title>Comparative analysis of secretome profiles of manganese(II)-oxidizing ascomycete fungi.</title>
        <authorList>
            <consortium name="DOE Joint Genome Institute"/>
            <person name="Zeiner C.A."/>
            <person name="Purvine S.O."/>
            <person name="Zink E.M."/>
            <person name="Wu S."/>
            <person name="Pasa-Tolic L."/>
            <person name="Chaput D.L."/>
            <person name="Haridas S."/>
            <person name="Grigoriev I.V."/>
            <person name="Santelli C.M."/>
            <person name="Hansel C.M."/>
        </authorList>
    </citation>
    <scope>NUCLEOTIDE SEQUENCE [LARGE SCALE GENOMIC DNA]</scope>
    <source>
        <strain evidence="2 3">AP3s5-JAC2a</strain>
    </source>
</reference>
<dbReference type="RefSeq" id="XP_018033547.1">
    <property type="nucleotide sequence ID" value="XM_018187967.1"/>
</dbReference>
<dbReference type="InParanoid" id="A0A177C8J5"/>
<sequence>MVRRALLRKERSKETQFEYGGQKWTLEQALSRASRSKKPIEELANTPEGMVVTTPDNPNDAVPPGNHDDDDEEEFPRSPSVTAIGSDTLPAARGLPLSYNGKTRQDLADILKVARASAQQKDAAKAEQAYIDVFRGLEHLLSPTAVDTVKIGYEIASFYWEQGRKADADGMLETMSATHIKELGMHNRSTQQHILHVVEMLNSWKRGEDALVMLQHARDIEEIERDARPRRRNRAQNMATSSLSVDEKLQSLYTEVDSAVNSTPIDEGLVNARIFMGTNHPTIEVLLKAIERQCLDGPSGMVAQGLRARAELLKHYISKGGRLSAADKHAFETAGDRLKIFWRRTRWDKKQFQSHEVIEASLELAAGVLRGKLVQHARWMFGEIEKKATDVFGADDERTIWTLINIGIIYQTYRTWEEARRWFETALAASLAAWGTSDGVTRALENARDNRHFAYLNDEGRPFETIFGVCGITIRPTRLHLE</sequence>
<dbReference type="OrthoDB" id="5308957at2759"/>
<evidence type="ECO:0000313" key="2">
    <source>
        <dbReference type="EMBL" id="OAG03182.1"/>
    </source>
</evidence>
<dbReference type="EMBL" id="KV441555">
    <property type="protein sequence ID" value="OAG03182.1"/>
    <property type="molecule type" value="Genomic_DNA"/>
</dbReference>
<feature type="region of interest" description="Disordered" evidence="1">
    <location>
        <begin position="30"/>
        <end position="96"/>
    </location>
</feature>
<dbReference type="Gene3D" id="1.25.40.10">
    <property type="entry name" value="Tetratricopeptide repeat domain"/>
    <property type="match status" value="1"/>
</dbReference>
<evidence type="ECO:0000313" key="3">
    <source>
        <dbReference type="Proteomes" id="UP000077069"/>
    </source>
</evidence>
<organism evidence="2 3">
    <name type="scientific">Paraphaeosphaeria sporulosa</name>
    <dbReference type="NCBI Taxonomy" id="1460663"/>
    <lineage>
        <taxon>Eukaryota</taxon>
        <taxon>Fungi</taxon>
        <taxon>Dikarya</taxon>
        <taxon>Ascomycota</taxon>
        <taxon>Pezizomycotina</taxon>
        <taxon>Dothideomycetes</taxon>
        <taxon>Pleosporomycetidae</taxon>
        <taxon>Pleosporales</taxon>
        <taxon>Massarineae</taxon>
        <taxon>Didymosphaeriaceae</taxon>
        <taxon>Paraphaeosphaeria</taxon>
    </lineage>
</organism>
<dbReference type="STRING" id="1460663.A0A177C8J5"/>
<gene>
    <name evidence="2" type="ORF">CC84DRAFT_961683</name>
</gene>